<keyword evidence="2" id="KW-0812">Transmembrane</keyword>
<feature type="compositionally biased region" description="Basic and acidic residues" evidence="1">
    <location>
        <begin position="376"/>
        <end position="389"/>
    </location>
</feature>
<feature type="region of interest" description="Disordered" evidence="1">
    <location>
        <begin position="1497"/>
        <end position="1530"/>
    </location>
</feature>
<feature type="compositionally biased region" description="Gly residues" evidence="1">
    <location>
        <begin position="1205"/>
        <end position="1221"/>
    </location>
</feature>
<sequence>MRQKRIWDASLYIPAGLFKRLPCVWCKCTPADYCCSACCKNCCECCDLRKSVLIAASWQFLIGGFLGATYAILTTVVLQYDLAQEGDNPVDLGLLIYLLAYWWLYFLSGVFGCCVTCDRQGILTYEQRVIVMCRGYVGLSIVDALGHLNPIVFDRNVFQSGLSRANIVLTLVPFMWDSYIAYLAWSLLKKLKEQRKGLFRGKPVMRHQRKPDHIVELHTAHHLELQPPQGQIILPLAQLRLRGLGPPPHGEPGAGGSSASFLAGWLNQQGYSNYTAENSLRKGLRAPGSAAAAAGGGGGGGAAADPADGTDFGDGASSVWNMRDSSAGDEDLMAGGVTAVDLGFSDGRPGSFVSLDGTARGPGSAVLDDSGGGRPGGRDRDREKERDSGGDGARSRSVLGSGGGGGGAEDVAGAAVAPPALVTAAPSTITDGATALTAIEEEDPGLAALSSPQRPSSPTRRASAYPVASASAQHPGSQHPSQQQQQSRHLSAPGTAHDAASPVHPWDNDQLAGVSMYGTTTTAAAGAPPPSAALSAHATQELDRRSLARSVASSTTAIAAVATATASAAAAAASNVAAWFNRSMAVAGGGGAKAAAAAAHRGAAGRNQQARDASPGAQGRAEEGSATPIFITGACPSLDAGGAVFELRMYSSAALPGRQPGCSAAAAAAAAAGAVAGGGAAAAHDRFAQHQHHVRHVALHHPHPHNANHHHHGGAAAGASGAANAAAAPVAARAGPSMGTHARSAAAQHLLPVLDPVVLPTSAAPMYGSALFGRTAAPPAHAHDGDGGSPPTQAFYPGATGVTSRAASVSVAAYRPTATSQSGFSGGDGSAAAIAAGLPTLQRAPSLQLPPPPGAGSKAHSSAAPALRPAPSMSRRAAFMKQMSIQRARTLPRGGATAAALELAAASAGIGAGTGASNGVGTGAGVDHSSKEPVGAVAASQGHGPARRAVGAPAASPMVSPFARQASAAHRGGAPGSGDPARYSHAHEPQTHSLPHPFIARAGQQPQTPPPQQQAQVSPVTQPTPGGARAGRSTSPHAQWSSGLVPTAGGAATASAAASLAGEPYLPPPLVDGGDSVAAAWRSPQPASTTDPNLLLQAAAVRTSRASSAYGSQHGVGMGVGAAGQLQVDAAGGGGAGGAGPRGVPVRRSDGGQSAATPAEQQQQQQQFHLQQQQVLHVHPHQAHVQAAATAAALQMHLPAMRGRGGGAGGGASAGPGGGAGRWARGADASAAGANTAATAAQRAPGVDASLRTGSVSTPKGHRANRLQFFYSAFGAAAADDGTGGAGEVSEDAAAPPRPRHRAASVHDSVGGGAGGGGTALVSRAASNASSAVGAGGINTGIAATWAAAAAAAVSGFAHSWGAQQQQQQQQPPQDSLLSQPPGTPLTGNSTPVARAYLPSVGVGGGGGAIASSGPDVAPLSAAADLPAPGDAGGWEGTYNPVFAWAPATGPATAAPQGARHPNQPQQHSSTASGVPPAAAATYRHTGTAAGAPTRFAARGQQQQTQRAQALRLQQQSQQQHMAAGAAGAAGTVGGTGASGEAAGGDAAAGRASAFASMLSPLQLPALAAAARGGAQSLYEGMRSYTSRAAAGAGAALPPPPPPQAAQQAPGANSSDHPEMVMAGGAVGSGFGDGGGHGRGGVDAVGTARPPYTEIFEGVDAD</sequence>
<dbReference type="EMBL" id="JAEHOC010000013">
    <property type="protein sequence ID" value="KAG2436377.1"/>
    <property type="molecule type" value="Genomic_DNA"/>
</dbReference>
<dbReference type="OrthoDB" id="552067at2759"/>
<keyword evidence="2" id="KW-0472">Membrane</keyword>
<evidence type="ECO:0000256" key="2">
    <source>
        <dbReference type="SAM" id="Phobius"/>
    </source>
</evidence>
<feature type="compositionally biased region" description="Polar residues" evidence="1">
    <location>
        <begin position="1032"/>
        <end position="1044"/>
    </location>
</feature>
<feature type="compositionally biased region" description="Low complexity" evidence="1">
    <location>
        <begin position="1361"/>
        <end position="1381"/>
    </location>
</feature>
<evidence type="ECO:0000256" key="1">
    <source>
        <dbReference type="SAM" id="MobiDB-lite"/>
    </source>
</evidence>
<name>A0A835W0S7_CHLIN</name>
<feature type="region of interest" description="Disordered" evidence="1">
    <location>
        <begin position="444"/>
        <end position="511"/>
    </location>
</feature>
<feature type="compositionally biased region" description="Basic residues" evidence="1">
    <location>
        <begin position="701"/>
        <end position="713"/>
    </location>
</feature>
<feature type="compositionally biased region" description="Low complexity" evidence="1">
    <location>
        <begin position="1153"/>
        <end position="1182"/>
    </location>
</feature>
<feature type="compositionally biased region" description="Low complexity" evidence="1">
    <location>
        <begin position="471"/>
        <end position="493"/>
    </location>
</feature>
<keyword evidence="4" id="KW-1185">Reference proteome</keyword>
<proteinExistence type="predicted"/>
<evidence type="ECO:0000313" key="3">
    <source>
        <dbReference type="EMBL" id="KAG2436377.1"/>
    </source>
</evidence>
<feature type="compositionally biased region" description="Gly residues" evidence="1">
    <location>
        <begin position="1132"/>
        <end position="1141"/>
    </location>
</feature>
<feature type="compositionally biased region" description="Low complexity" evidence="1">
    <location>
        <begin position="1450"/>
        <end position="1459"/>
    </location>
</feature>
<keyword evidence="2" id="KW-1133">Transmembrane helix</keyword>
<feature type="region of interest" description="Disordered" evidence="1">
    <location>
        <begin position="1632"/>
        <end position="1662"/>
    </location>
</feature>
<feature type="region of interest" description="Disordered" evidence="1">
    <location>
        <begin position="1450"/>
        <end position="1479"/>
    </location>
</feature>
<organism evidence="3 4">
    <name type="scientific">Chlamydomonas incerta</name>
    <dbReference type="NCBI Taxonomy" id="51695"/>
    <lineage>
        <taxon>Eukaryota</taxon>
        <taxon>Viridiplantae</taxon>
        <taxon>Chlorophyta</taxon>
        <taxon>core chlorophytes</taxon>
        <taxon>Chlorophyceae</taxon>
        <taxon>CS clade</taxon>
        <taxon>Chlamydomonadales</taxon>
        <taxon>Chlamydomonadaceae</taxon>
        <taxon>Chlamydomonas</taxon>
    </lineage>
</organism>
<dbReference type="PANTHER" id="PTHR31804:SF2">
    <property type="entry name" value="CUE DOMAIN-CONTAINING PROTEIN-RELATED"/>
    <property type="match status" value="1"/>
</dbReference>
<feature type="compositionally biased region" description="Gly residues" evidence="1">
    <location>
        <begin position="1632"/>
        <end position="1643"/>
    </location>
</feature>
<feature type="compositionally biased region" description="Low complexity" evidence="1">
    <location>
        <begin position="859"/>
        <end position="872"/>
    </location>
</feature>
<accession>A0A835W0S7</accession>
<feature type="transmembrane region" description="Helical" evidence="2">
    <location>
        <begin position="167"/>
        <end position="188"/>
    </location>
</feature>
<protein>
    <submittedName>
        <fullName evidence="3">Uncharacterized protein</fullName>
    </submittedName>
</protein>
<feature type="transmembrane region" description="Helical" evidence="2">
    <location>
        <begin position="92"/>
        <end position="117"/>
    </location>
</feature>
<feature type="compositionally biased region" description="Polar residues" evidence="1">
    <location>
        <begin position="1463"/>
        <end position="1473"/>
    </location>
</feature>
<feature type="compositionally biased region" description="Low complexity" evidence="1">
    <location>
        <begin position="1222"/>
        <end position="1246"/>
    </location>
</feature>
<feature type="region of interest" description="Disordered" evidence="1">
    <location>
        <begin position="1281"/>
        <end position="1312"/>
    </location>
</feature>
<feature type="compositionally biased region" description="Low complexity" evidence="1">
    <location>
        <begin position="1013"/>
        <end position="1025"/>
    </location>
</feature>
<feature type="region of interest" description="Disordered" evidence="1">
    <location>
        <begin position="843"/>
        <end position="872"/>
    </location>
</feature>
<gene>
    <name evidence="3" type="ORF">HXX76_006684</name>
</gene>
<comment type="caution">
    <text evidence="3">The sequence shown here is derived from an EMBL/GenBank/DDBJ whole genome shotgun (WGS) entry which is preliminary data.</text>
</comment>
<feature type="region of interest" description="Disordered" evidence="1">
    <location>
        <begin position="921"/>
        <end position="1048"/>
    </location>
</feature>
<feature type="region of interest" description="Disordered" evidence="1">
    <location>
        <begin position="1132"/>
        <end position="1182"/>
    </location>
</feature>
<feature type="region of interest" description="Disordered" evidence="1">
    <location>
        <begin position="1205"/>
        <end position="1260"/>
    </location>
</feature>
<feature type="region of interest" description="Disordered" evidence="1">
    <location>
        <begin position="600"/>
        <end position="624"/>
    </location>
</feature>
<feature type="compositionally biased region" description="Low complexity" evidence="1">
    <location>
        <begin position="303"/>
        <end position="316"/>
    </location>
</feature>
<feature type="region of interest" description="Disordered" evidence="1">
    <location>
        <begin position="288"/>
        <end position="324"/>
    </location>
</feature>
<dbReference type="PANTHER" id="PTHR31804">
    <property type="entry name" value="MEDIATOR OF RNA POLYMERASE II TRANSCRIPTION SUBUNIT 15"/>
    <property type="match status" value="1"/>
</dbReference>
<feature type="region of interest" description="Disordered" evidence="1">
    <location>
        <begin position="353"/>
        <end position="411"/>
    </location>
</feature>
<feature type="region of interest" description="Disordered" evidence="1">
    <location>
        <begin position="1361"/>
        <end position="1393"/>
    </location>
</feature>
<feature type="region of interest" description="Disordered" evidence="1">
    <location>
        <begin position="1590"/>
        <end position="1620"/>
    </location>
</feature>
<feature type="transmembrane region" description="Helical" evidence="2">
    <location>
        <begin position="58"/>
        <end position="80"/>
    </location>
</feature>
<feature type="compositionally biased region" description="Low complexity" evidence="1">
    <location>
        <begin position="450"/>
        <end position="463"/>
    </location>
</feature>
<feature type="region of interest" description="Disordered" evidence="1">
    <location>
        <begin position="701"/>
        <end position="722"/>
    </location>
</feature>
<reference evidence="3" key="1">
    <citation type="journal article" date="2020" name="bioRxiv">
        <title>Comparative genomics of Chlamydomonas.</title>
        <authorList>
            <person name="Craig R.J."/>
            <person name="Hasan A.R."/>
            <person name="Ness R.W."/>
            <person name="Keightley P.D."/>
        </authorList>
    </citation>
    <scope>NUCLEOTIDE SEQUENCE</scope>
    <source>
        <strain evidence="3">SAG 7.73</strain>
    </source>
</reference>
<dbReference type="Proteomes" id="UP000650467">
    <property type="component" value="Unassembled WGS sequence"/>
</dbReference>
<evidence type="ECO:0000313" key="4">
    <source>
        <dbReference type="Proteomes" id="UP000650467"/>
    </source>
</evidence>